<evidence type="ECO:0000313" key="9">
    <source>
        <dbReference type="Proteomes" id="UP000070700"/>
    </source>
</evidence>
<feature type="transmembrane region" description="Helical" evidence="6">
    <location>
        <begin position="415"/>
        <end position="435"/>
    </location>
</feature>
<feature type="compositionally biased region" description="Basic and acidic residues" evidence="5">
    <location>
        <begin position="1"/>
        <end position="28"/>
    </location>
</feature>
<dbReference type="InterPro" id="IPR011701">
    <property type="entry name" value="MFS"/>
</dbReference>
<feature type="transmembrane region" description="Helical" evidence="6">
    <location>
        <begin position="194"/>
        <end position="216"/>
    </location>
</feature>
<dbReference type="AlphaFoldDB" id="A0A132BCN8"/>
<feature type="transmembrane region" description="Helical" evidence="6">
    <location>
        <begin position="306"/>
        <end position="328"/>
    </location>
</feature>
<comment type="subcellular location">
    <subcellularLocation>
        <location evidence="1">Membrane</location>
        <topology evidence="1">Multi-pass membrane protein</topology>
    </subcellularLocation>
</comment>
<keyword evidence="9" id="KW-1185">Reference proteome</keyword>
<feature type="transmembrane region" description="Helical" evidence="6">
    <location>
        <begin position="71"/>
        <end position="94"/>
    </location>
</feature>
<feature type="transmembrane region" description="Helical" evidence="6">
    <location>
        <begin position="275"/>
        <end position="294"/>
    </location>
</feature>
<dbReference type="GeneID" id="28827595"/>
<accession>A0A132BCN8</accession>
<dbReference type="GO" id="GO:0022857">
    <property type="term" value="F:transmembrane transporter activity"/>
    <property type="evidence" value="ECO:0007669"/>
    <property type="project" value="InterPro"/>
</dbReference>
<feature type="transmembrane region" description="Helical" evidence="6">
    <location>
        <begin position="447"/>
        <end position="472"/>
    </location>
</feature>
<dbReference type="KEGG" id="psco:LY89DRAFT_710907"/>
<dbReference type="Gene3D" id="1.20.1720.10">
    <property type="entry name" value="Multidrug resistance protein D"/>
    <property type="match status" value="1"/>
</dbReference>
<dbReference type="OrthoDB" id="440553at2759"/>
<feature type="transmembrane region" description="Helical" evidence="6">
    <location>
        <begin position="161"/>
        <end position="182"/>
    </location>
</feature>
<sequence length="578" mass="62923">MAQDEIPRNGSLKDDIVSEKLSSHDAKDSALSSKEVDEDVLPSERVEVEETGNNNQQENESYLTGWRLQTLLVGVCLNLFLSNLETTIVSTSLVSISNSLHSFSSSSWIVTAYLVTYTGFLVIIAKLSDIFGRKPFTVIVLIVFIAFSLGCGLTHDMTSLIIFRAFQGIGGGGLYSMAFVVLPEMVPTSKYPLYAAILSSTMALSNLAGPLLGGAVNHNEGSSSVWRWIFLLNGPGGGVALVLIMLGMPAYFPNHKSSSQAHKKNALTMRNLRRVDLMGLVFLLGASILLVTALEEGGTQYSWHSSVTLSLLIISFLLWFLFIAWEWYQGKRNTIQEPIFPWRMATDRFVMGVLLNSLFSGATMTAVVINLPQRFQVVNGDSPLTAGYRFLALTVVASGGAFSAGFLVQNLKVAPFFVLLGGASLQIIGLVLASYLSTEYKVQKIIYFYQVILGLGFGSSWSCTIMAIPLVVKKKDTAVGMGSIGQFRYLGGSIGIAICTNILNKHISKALSTLLSPSQLGEILQSAQIINEFPPSLQDATRRIYAEGYNTQMRAMAGFAGAALLATFLMYEKNPRRP</sequence>
<keyword evidence="4 6" id="KW-0472">Membrane</keyword>
<dbReference type="PRINTS" id="PR01036">
    <property type="entry name" value="TCRTETB"/>
</dbReference>
<keyword evidence="3 6" id="KW-1133">Transmembrane helix</keyword>
<evidence type="ECO:0000256" key="3">
    <source>
        <dbReference type="ARBA" id="ARBA00022989"/>
    </source>
</evidence>
<dbReference type="PANTHER" id="PTHR23501:SF43">
    <property type="entry name" value="MULTIDRUG TRANSPORTER, PUTATIVE (AFU_ORTHOLOGUE AFUA_6G03040)-RELATED"/>
    <property type="match status" value="1"/>
</dbReference>
<dbReference type="EMBL" id="KQ947430">
    <property type="protein sequence ID" value="KUJ10156.1"/>
    <property type="molecule type" value="Genomic_DNA"/>
</dbReference>
<feature type="transmembrane region" description="Helical" evidence="6">
    <location>
        <begin position="106"/>
        <end position="124"/>
    </location>
</feature>
<proteinExistence type="predicted"/>
<evidence type="ECO:0000256" key="5">
    <source>
        <dbReference type="SAM" id="MobiDB-lite"/>
    </source>
</evidence>
<evidence type="ECO:0000256" key="1">
    <source>
        <dbReference type="ARBA" id="ARBA00004141"/>
    </source>
</evidence>
<feature type="transmembrane region" description="Helical" evidence="6">
    <location>
        <begin position="228"/>
        <end position="254"/>
    </location>
</feature>
<evidence type="ECO:0000259" key="7">
    <source>
        <dbReference type="PROSITE" id="PS50850"/>
    </source>
</evidence>
<organism evidence="8 9">
    <name type="scientific">Mollisia scopiformis</name>
    <name type="common">Conifer needle endophyte fungus</name>
    <name type="synonym">Phialocephala scopiformis</name>
    <dbReference type="NCBI Taxonomy" id="149040"/>
    <lineage>
        <taxon>Eukaryota</taxon>
        <taxon>Fungi</taxon>
        <taxon>Dikarya</taxon>
        <taxon>Ascomycota</taxon>
        <taxon>Pezizomycotina</taxon>
        <taxon>Leotiomycetes</taxon>
        <taxon>Helotiales</taxon>
        <taxon>Mollisiaceae</taxon>
        <taxon>Mollisia</taxon>
    </lineage>
</organism>
<evidence type="ECO:0000256" key="2">
    <source>
        <dbReference type="ARBA" id="ARBA00022692"/>
    </source>
</evidence>
<protein>
    <submittedName>
        <fullName evidence="8">Putative MFS multidrug transporter</fullName>
    </submittedName>
</protein>
<reference evidence="8 9" key="1">
    <citation type="submission" date="2015-10" db="EMBL/GenBank/DDBJ databases">
        <title>Full genome of DAOMC 229536 Phialocephala scopiformis, a fungal endophyte of spruce producing the potent anti-insectan compound rugulosin.</title>
        <authorList>
            <consortium name="DOE Joint Genome Institute"/>
            <person name="Walker A.K."/>
            <person name="Frasz S.L."/>
            <person name="Seifert K.A."/>
            <person name="Miller J.D."/>
            <person name="Mondo S.J."/>
            <person name="Labutti K."/>
            <person name="Lipzen A."/>
            <person name="Dockter R."/>
            <person name="Kennedy M."/>
            <person name="Grigoriev I.V."/>
            <person name="Spatafora J.W."/>
        </authorList>
    </citation>
    <scope>NUCLEOTIDE SEQUENCE [LARGE SCALE GENOMIC DNA]</scope>
    <source>
        <strain evidence="8 9">CBS 120377</strain>
    </source>
</reference>
<evidence type="ECO:0000256" key="6">
    <source>
        <dbReference type="SAM" id="Phobius"/>
    </source>
</evidence>
<feature type="domain" description="Major facilitator superfamily (MFS) profile" evidence="7">
    <location>
        <begin position="71"/>
        <end position="578"/>
    </location>
</feature>
<dbReference type="Proteomes" id="UP000070700">
    <property type="component" value="Unassembled WGS sequence"/>
</dbReference>
<keyword evidence="2 6" id="KW-0812">Transmembrane</keyword>
<evidence type="ECO:0000256" key="4">
    <source>
        <dbReference type="ARBA" id="ARBA00023136"/>
    </source>
</evidence>
<feature type="transmembrane region" description="Helical" evidence="6">
    <location>
        <begin position="136"/>
        <end position="155"/>
    </location>
</feature>
<feature type="transmembrane region" description="Helical" evidence="6">
    <location>
        <begin position="349"/>
        <end position="369"/>
    </location>
</feature>
<dbReference type="SUPFAM" id="SSF103473">
    <property type="entry name" value="MFS general substrate transporter"/>
    <property type="match status" value="2"/>
</dbReference>
<dbReference type="GO" id="GO:0005886">
    <property type="term" value="C:plasma membrane"/>
    <property type="evidence" value="ECO:0007669"/>
    <property type="project" value="TreeGrafter"/>
</dbReference>
<evidence type="ECO:0000313" key="8">
    <source>
        <dbReference type="EMBL" id="KUJ10156.1"/>
    </source>
</evidence>
<dbReference type="PANTHER" id="PTHR23501">
    <property type="entry name" value="MAJOR FACILITATOR SUPERFAMILY"/>
    <property type="match status" value="1"/>
</dbReference>
<name>A0A132BCN8_MOLSC</name>
<dbReference type="PROSITE" id="PS50850">
    <property type="entry name" value="MFS"/>
    <property type="match status" value="1"/>
</dbReference>
<dbReference type="RefSeq" id="XP_018064511.1">
    <property type="nucleotide sequence ID" value="XM_018217869.1"/>
</dbReference>
<feature type="transmembrane region" description="Helical" evidence="6">
    <location>
        <begin position="389"/>
        <end position="408"/>
    </location>
</feature>
<dbReference type="InterPro" id="IPR020846">
    <property type="entry name" value="MFS_dom"/>
</dbReference>
<dbReference type="InterPro" id="IPR036259">
    <property type="entry name" value="MFS_trans_sf"/>
</dbReference>
<feature type="region of interest" description="Disordered" evidence="5">
    <location>
        <begin position="1"/>
        <end position="58"/>
    </location>
</feature>
<dbReference type="Gene3D" id="1.20.1250.20">
    <property type="entry name" value="MFS general substrate transporter like domains"/>
    <property type="match status" value="1"/>
</dbReference>
<dbReference type="InParanoid" id="A0A132BCN8"/>
<dbReference type="Pfam" id="PF07690">
    <property type="entry name" value="MFS_1"/>
    <property type="match status" value="1"/>
</dbReference>
<gene>
    <name evidence="8" type="ORF">LY89DRAFT_710907</name>
</gene>